<keyword evidence="1" id="KW-0732">Signal</keyword>
<evidence type="ECO:0000256" key="1">
    <source>
        <dbReference type="SAM" id="SignalP"/>
    </source>
</evidence>
<reference evidence="2 3" key="1">
    <citation type="submission" date="2020-01" db="EMBL/GenBank/DDBJ databases">
        <title>Whole-genome sequence of Heliobacterium undosum DSM 13378.</title>
        <authorList>
            <person name="Kyndt J.A."/>
            <person name="Meyer T.E."/>
        </authorList>
    </citation>
    <scope>NUCLEOTIDE SEQUENCE [LARGE SCALE GENOMIC DNA]</scope>
    <source>
        <strain evidence="2 3">DSM 13378</strain>
    </source>
</reference>
<gene>
    <name evidence="2" type="ORF">GTO91_14040</name>
</gene>
<dbReference type="OrthoDB" id="7182479at2"/>
<feature type="signal peptide" evidence="1">
    <location>
        <begin position="1"/>
        <end position="31"/>
    </location>
</feature>
<comment type="caution">
    <text evidence="2">The sequence shown here is derived from an EMBL/GenBank/DDBJ whole genome shotgun (WGS) entry which is preliminary data.</text>
</comment>
<feature type="chain" id="PRO_5032704174" evidence="1">
    <location>
        <begin position="32"/>
        <end position="219"/>
    </location>
</feature>
<protein>
    <submittedName>
        <fullName evidence="2">Uncharacterized protein</fullName>
    </submittedName>
</protein>
<name>A0A845L722_9FIRM</name>
<organism evidence="2 3">
    <name type="scientific">Heliomicrobium undosum</name>
    <dbReference type="NCBI Taxonomy" id="121734"/>
    <lineage>
        <taxon>Bacteria</taxon>
        <taxon>Bacillati</taxon>
        <taxon>Bacillota</taxon>
        <taxon>Clostridia</taxon>
        <taxon>Eubacteriales</taxon>
        <taxon>Heliobacteriaceae</taxon>
        <taxon>Heliomicrobium</taxon>
    </lineage>
</organism>
<dbReference type="EMBL" id="WXEY01000020">
    <property type="protein sequence ID" value="MZP30835.1"/>
    <property type="molecule type" value="Genomic_DNA"/>
</dbReference>
<evidence type="ECO:0000313" key="3">
    <source>
        <dbReference type="Proteomes" id="UP000463470"/>
    </source>
</evidence>
<keyword evidence="3" id="KW-1185">Reference proteome</keyword>
<sequence>MVKGKRWYSKVVLWFSILALALSISPAAGLAATGVTVPAIGTENIQNVAAAAPKLLAVAETKAVTDPDEAKIQEALAQINYFKITTMPADVTNAFWKSRGYDKPPYKSGTTVYLIRLTHGTNFVRVFPDSDSGRIGGWVMERSDIIDGKGNYLPAAVIKDKFALPNLPARVCTVTLEQNDVIECGIAGPIEGWGAGGGVQFDMLGQRIGIFSEGTPMYR</sequence>
<dbReference type="AlphaFoldDB" id="A0A845L722"/>
<dbReference type="RefSeq" id="WP_161259359.1">
    <property type="nucleotide sequence ID" value="NZ_WXEY01000020.1"/>
</dbReference>
<proteinExistence type="predicted"/>
<evidence type="ECO:0000313" key="2">
    <source>
        <dbReference type="EMBL" id="MZP30835.1"/>
    </source>
</evidence>
<accession>A0A845L722</accession>
<dbReference type="Proteomes" id="UP000463470">
    <property type="component" value="Unassembled WGS sequence"/>
</dbReference>